<dbReference type="AlphaFoldDB" id="U6GWN3"/>
<dbReference type="EMBL" id="HG673464">
    <property type="protein sequence ID" value="CDI83673.1"/>
    <property type="molecule type" value="Genomic_DNA"/>
</dbReference>
<protein>
    <submittedName>
        <fullName evidence="2">Uncharacterized protein</fullName>
    </submittedName>
</protein>
<accession>U6GWN3</accession>
<sequence length="324" mass="35901">QYIEEVLAADEAGLSLDAWLLDPTKEMPSRPSSSELQRTSEESSNDEDDEAVRSSAAAPATFEGGTSLSGVVEQHFLEGLLGPSGSSVPSSEATKSRIRKTHAPTLAPLMMSLQTSVVKAINTHPFFRLPSVVPGAFVREFRKENIELVGSRRFNYLQSLLIVKDCLKLPQLDWYHLDTLTTHVELLVGYATLQMDADVERAKPKVAVERLAFCLIVIDSLYAASEVWGPRANRDEWWGGVVSAIPEYRGPTKRAASFRAAKENIRLAQSLHGALDIYRSGKRPSADVLVPLKQTIFCTTAVPRFHQGQWLKWCMDDAEWCSSP</sequence>
<reference evidence="2" key="1">
    <citation type="submission" date="2013-10" db="EMBL/GenBank/DDBJ databases">
        <title>Genomic analysis of the causative agents of coccidiosis in chickens.</title>
        <authorList>
            <person name="Reid A.J."/>
            <person name="Blake D."/>
            <person name="Billington K."/>
            <person name="Browne H."/>
            <person name="Dunn M."/>
            <person name="Hung S."/>
            <person name="Kawahara F."/>
            <person name="Miranda-Saavedra D."/>
            <person name="Mourier T."/>
            <person name="Nagra H."/>
            <person name="Otto T.D."/>
            <person name="Rawlings N."/>
            <person name="Sanchez A."/>
            <person name="Sanders M."/>
            <person name="Subramaniam C."/>
            <person name="Tay Y."/>
            <person name="Dear P."/>
            <person name="Doerig C."/>
            <person name="Gruber A."/>
            <person name="Parkinson J."/>
            <person name="Shirley M."/>
            <person name="Wan K.L."/>
            <person name="Berriman M."/>
            <person name="Tomley F."/>
            <person name="Pain A."/>
        </authorList>
    </citation>
    <scope>NUCLEOTIDE SEQUENCE</scope>
    <source>
        <strain evidence="2">Houghton</strain>
    </source>
</reference>
<feature type="region of interest" description="Disordered" evidence="1">
    <location>
        <begin position="21"/>
        <end position="64"/>
    </location>
</feature>
<feature type="non-terminal residue" evidence="2">
    <location>
        <position position="1"/>
    </location>
</feature>
<dbReference type="Proteomes" id="UP000018050">
    <property type="component" value="Unassembled WGS sequence"/>
</dbReference>
<dbReference type="OrthoDB" id="347188at2759"/>
<proteinExistence type="predicted"/>
<reference evidence="2" key="2">
    <citation type="submission" date="2013-10" db="EMBL/GenBank/DDBJ databases">
        <authorList>
            <person name="Aslett M."/>
        </authorList>
    </citation>
    <scope>NUCLEOTIDE SEQUENCE</scope>
    <source>
        <strain evidence="2">Houghton</strain>
    </source>
</reference>
<organism evidence="2 3">
    <name type="scientific">Eimeria acervulina</name>
    <name type="common">Coccidian parasite</name>
    <dbReference type="NCBI Taxonomy" id="5801"/>
    <lineage>
        <taxon>Eukaryota</taxon>
        <taxon>Sar</taxon>
        <taxon>Alveolata</taxon>
        <taxon>Apicomplexa</taxon>
        <taxon>Conoidasida</taxon>
        <taxon>Coccidia</taxon>
        <taxon>Eucoccidiorida</taxon>
        <taxon>Eimeriorina</taxon>
        <taxon>Eimeriidae</taxon>
        <taxon>Eimeria</taxon>
    </lineage>
</organism>
<gene>
    <name evidence="2" type="ORF">EAH_00041800</name>
</gene>
<evidence type="ECO:0000256" key="1">
    <source>
        <dbReference type="SAM" id="MobiDB-lite"/>
    </source>
</evidence>
<keyword evidence="3" id="KW-1185">Reference proteome</keyword>
<dbReference type="VEuPathDB" id="ToxoDB:EAH_00041800"/>
<evidence type="ECO:0000313" key="3">
    <source>
        <dbReference type="Proteomes" id="UP000018050"/>
    </source>
</evidence>
<name>U6GWN3_EIMAC</name>
<dbReference type="RefSeq" id="XP_013247230.1">
    <property type="nucleotide sequence ID" value="XM_013391776.1"/>
</dbReference>
<dbReference type="GeneID" id="25272250"/>
<evidence type="ECO:0000313" key="2">
    <source>
        <dbReference type="EMBL" id="CDI83673.1"/>
    </source>
</evidence>